<dbReference type="Pfam" id="PF01693">
    <property type="entry name" value="Cauli_VI"/>
    <property type="match status" value="1"/>
</dbReference>
<evidence type="ECO:0000256" key="3">
    <source>
        <dbReference type="ARBA" id="ARBA00022801"/>
    </source>
</evidence>
<gene>
    <name evidence="8" type="ORF">PIB30_016140</name>
</gene>
<evidence type="ECO:0000256" key="1">
    <source>
        <dbReference type="ARBA" id="ARBA00005234"/>
    </source>
</evidence>
<evidence type="ECO:0000256" key="4">
    <source>
        <dbReference type="SAM" id="MobiDB-lite"/>
    </source>
</evidence>
<sequence>MATKAGLLPFLFFSCGQSKFYAVKAGRVPGIYETWEEVEPQVRGFKFAKHQSFCFYDEVVHYMRTGQVMRKKEAVPERGSEGGTSIADALRAWSLAEMGGSSARSPAETSFSNAGYSPGLEQAEEDSAFSDGNKSGAEWLLALVCRSLEVSDPFFICQEIERGNVAGHHGFTVILPKSSKGLEVVAYGPVSADEATARREAAIMMARNVLSATTARLRHLEQENYALKKHLALEKIPALNPEDLAGKEQPIVAAFNTFREHLLEHSSSNRAMLQSNARQVKALADAVSGQAKMMEMMWSEHCDMKKAMEEEKESTRKAIMYYLECSGSYSIPDKAPTIKEELLRAFGAKSKAAEVDTSSTRMAKRQHTSGLAKRRLEFDLVGDSEDVEADIGDPPPVLDAVATMLQDESHSSYWWLPTTFQEIALNPMGYYKESLDYIVGRYMGYVDETFKIFVPLRLDNHWYLMIVDFEDNRSLVYLDSLKDVTKKKERLDQMDFVAFFLQNLLKDRKFYRRESSVCNNDSGVWVAHWMQMANLWSSYNPELINDEHRYRLATSLVTSKANLKRDELGPKALRYYQGMDGATSIEMAMSSGSSSRNGDNVIPVASDSVEI</sequence>
<organism evidence="8 9">
    <name type="scientific">Stylosanthes scabra</name>
    <dbReference type="NCBI Taxonomy" id="79078"/>
    <lineage>
        <taxon>Eukaryota</taxon>
        <taxon>Viridiplantae</taxon>
        <taxon>Streptophyta</taxon>
        <taxon>Embryophyta</taxon>
        <taxon>Tracheophyta</taxon>
        <taxon>Spermatophyta</taxon>
        <taxon>Magnoliopsida</taxon>
        <taxon>eudicotyledons</taxon>
        <taxon>Gunneridae</taxon>
        <taxon>Pentapetalae</taxon>
        <taxon>rosids</taxon>
        <taxon>fabids</taxon>
        <taxon>Fabales</taxon>
        <taxon>Fabaceae</taxon>
        <taxon>Papilionoideae</taxon>
        <taxon>50 kb inversion clade</taxon>
        <taxon>dalbergioids sensu lato</taxon>
        <taxon>Dalbergieae</taxon>
        <taxon>Pterocarpus clade</taxon>
        <taxon>Stylosanthes</taxon>
    </lineage>
</organism>
<dbReference type="InterPro" id="IPR011320">
    <property type="entry name" value="RNase_H1_N"/>
</dbReference>
<evidence type="ECO:0000256" key="5">
    <source>
        <dbReference type="SAM" id="SignalP"/>
    </source>
</evidence>
<feature type="domain" description="Ubiquitin-like protease family profile" evidence="7">
    <location>
        <begin position="452"/>
        <end position="506"/>
    </location>
</feature>
<dbReference type="InterPro" id="IPR038765">
    <property type="entry name" value="Papain-like_cys_pep_sf"/>
</dbReference>
<evidence type="ECO:0000259" key="6">
    <source>
        <dbReference type="Pfam" id="PF01693"/>
    </source>
</evidence>
<evidence type="ECO:0000313" key="8">
    <source>
        <dbReference type="EMBL" id="MED6132109.1"/>
    </source>
</evidence>
<keyword evidence="5" id="KW-0732">Signal</keyword>
<feature type="region of interest" description="Disordered" evidence="4">
    <location>
        <begin position="589"/>
        <end position="611"/>
    </location>
</feature>
<dbReference type="Gene3D" id="3.40.970.10">
    <property type="entry name" value="Ribonuclease H1, N-terminal domain"/>
    <property type="match status" value="1"/>
</dbReference>
<dbReference type="SUPFAM" id="SSF54001">
    <property type="entry name" value="Cysteine proteinases"/>
    <property type="match status" value="1"/>
</dbReference>
<accession>A0ABU6S7J9</accession>
<dbReference type="EMBL" id="JASCZI010060460">
    <property type="protein sequence ID" value="MED6132109.1"/>
    <property type="molecule type" value="Genomic_DNA"/>
</dbReference>
<evidence type="ECO:0000256" key="2">
    <source>
        <dbReference type="ARBA" id="ARBA00022670"/>
    </source>
</evidence>
<dbReference type="SUPFAM" id="SSF55658">
    <property type="entry name" value="L9 N-domain-like"/>
    <property type="match status" value="1"/>
</dbReference>
<comment type="similarity">
    <text evidence="1">Belongs to the peptidase C48 family.</text>
</comment>
<evidence type="ECO:0000259" key="7">
    <source>
        <dbReference type="Pfam" id="PF02902"/>
    </source>
</evidence>
<evidence type="ECO:0000313" key="9">
    <source>
        <dbReference type="Proteomes" id="UP001341840"/>
    </source>
</evidence>
<evidence type="ECO:0008006" key="10">
    <source>
        <dbReference type="Google" id="ProtNLM"/>
    </source>
</evidence>
<keyword evidence="2" id="KW-0645">Protease</keyword>
<name>A0ABU6S7J9_9FABA</name>
<proteinExistence type="inferred from homology"/>
<keyword evidence="9" id="KW-1185">Reference proteome</keyword>
<keyword evidence="3" id="KW-0378">Hydrolase</keyword>
<feature type="domain" description="Ribonuclease H1 N-terminal" evidence="6">
    <location>
        <begin position="19"/>
        <end position="53"/>
    </location>
</feature>
<dbReference type="Pfam" id="PF02902">
    <property type="entry name" value="Peptidase_C48"/>
    <property type="match status" value="1"/>
</dbReference>
<dbReference type="InterPro" id="IPR037056">
    <property type="entry name" value="RNase_H1_N_sf"/>
</dbReference>
<dbReference type="InterPro" id="IPR009027">
    <property type="entry name" value="Ribosomal_bL9/RNase_H1_N"/>
</dbReference>
<comment type="caution">
    <text evidence="8">The sequence shown here is derived from an EMBL/GenBank/DDBJ whole genome shotgun (WGS) entry which is preliminary data.</text>
</comment>
<reference evidence="8 9" key="1">
    <citation type="journal article" date="2023" name="Plants (Basel)">
        <title>Bridging the Gap: Combining Genomics and Transcriptomics Approaches to Understand Stylosanthes scabra, an Orphan Legume from the Brazilian Caatinga.</title>
        <authorList>
            <person name="Ferreira-Neto J.R.C."/>
            <person name="da Silva M.D."/>
            <person name="Binneck E."/>
            <person name="de Melo N.F."/>
            <person name="da Silva R.H."/>
            <person name="de Melo A.L.T.M."/>
            <person name="Pandolfi V."/>
            <person name="Bustamante F.O."/>
            <person name="Brasileiro-Vidal A.C."/>
            <person name="Benko-Iseppon A.M."/>
        </authorList>
    </citation>
    <scope>NUCLEOTIDE SEQUENCE [LARGE SCALE GENOMIC DNA]</scope>
    <source>
        <tissue evidence="8">Leaves</tissue>
    </source>
</reference>
<protein>
    <recommendedName>
        <fullName evidence="10">Ubiquitin-like protease family profile domain-containing protein</fullName>
    </recommendedName>
</protein>
<dbReference type="InterPro" id="IPR003653">
    <property type="entry name" value="Peptidase_C48_C"/>
</dbReference>
<feature type="signal peptide" evidence="5">
    <location>
        <begin position="1"/>
        <end position="18"/>
    </location>
</feature>
<dbReference type="PROSITE" id="PS51257">
    <property type="entry name" value="PROKAR_LIPOPROTEIN"/>
    <property type="match status" value="1"/>
</dbReference>
<dbReference type="Gene3D" id="3.40.395.10">
    <property type="entry name" value="Adenoviral Proteinase, Chain A"/>
    <property type="match status" value="1"/>
</dbReference>
<dbReference type="Proteomes" id="UP001341840">
    <property type="component" value="Unassembled WGS sequence"/>
</dbReference>
<feature type="chain" id="PRO_5047416663" description="Ubiquitin-like protease family profile domain-containing protein" evidence="5">
    <location>
        <begin position="19"/>
        <end position="611"/>
    </location>
</feature>